<dbReference type="Proteomes" id="UP000485058">
    <property type="component" value="Unassembled WGS sequence"/>
</dbReference>
<organism evidence="1 2">
    <name type="scientific">Haematococcus lacustris</name>
    <name type="common">Green alga</name>
    <name type="synonym">Haematococcus pluvialis</name>
    <dbReference type="NCBI Taxonomy" id="44745"/>
    <lineage>
        <taxon>Eukaryota</taxon>
        <taxon>Viridiplantae</taxon>
        <taxon>Chlorophyta</taxon>
        <taxon>core chlorophytes</taxon>
        <taxon>Chlorophyceae</taxon>
        <taxon>CS clade</taxon>
        <taxon>Chlamydomonadales</taxon>
        <taxon>Haematococcaceae</taxon>
        <taxon>Haematococcus</taxon>
    </lineage>
</organism>
<reference evidence="1 2" key="1">
    <citation type="submission" date="2020-02" db="EMBL/GenBank/DDBJ databases">
        <title>Draft genome sequence of Haematococcus lacustris strain NIES-144.</title>
        <authorList>
            <person name="Morimoto D."/>
            <person name="Nakagawa S."/>
            <person name="Yoshida T."/>
            <person name="Sawayama S."/>
        </authorList>
    </citation>
    <scope>NUCLEOTIDE SEQUENCE [LARGE SCALE GENOMIC DNA]</scope>
    <source>
        <strain evidence="1 2">NIES-144</strain>
    </source>
</reference>
<name>A0A6A0A057_HAELA</name>
<evidence type="ECO:0000313" key="2">
    <source>
        <dbReference type="Proteomes" id="UP000485058"/>
    </source>
</evidence>
<dbReference type="EMBL" id="BLLF01002605">
    <property type="protein sequence ID" value="GFH24686.1"/>
    <property type="molecule type" value="Genomic_DNA"/>
</dbReference>
<protein>
    <submittedName>
        <fullName evidence="1">EF-hand domain-containing protein</fullName>
    </submittedName>
</protein>
<evidence type="ECO:0000313" key="1">
    <source>
        <dbReference type="EMBL" id="GFH24686.1"/>
    </source>
</evidence>
<dbReference type="InterPro" id="IPR011050">
    <property type="entry name" value="Pectin_lyase_fold/virulence"/>
</dbReference>
<proteinExistence type="predicted"/>
<accession>A0A6A0A057</accession>
<comment type="caution">
    <text evidence="1">The sequence shown here is derived from an EMBL/GenBank/DDBJ whole genome shotgun (WGS) entry which is preliminary data.</text>
</comment>
<feature type="non-terminal residue" evidence="1">
    <location>
        <position position="96"/>
    </location>
</feature>
<dbReference type="AlphaFoldDB" id="A0A6A0A057"/>
<keyword evidence="2" id="KW-1185">Reference proteome</keyword>
<dbReference type="SUPFAM" id="SSF51126">
    <property type="entry name" value="Pectin lyase-like"/>
    <property type="match status" value="1"/>
</dbReference>
<gene>
    <name evidence="1" type="ORF">HaLaN_22529</name>
</gene>
<sequence>MGNAFTVMDCQGAPASSSLNFSAGVSTLTNQLVMNCVGTAVKVGNASVTIRNSIFFNNTGVLGGAVYLAPGASLTLASVVFLNNSAVQGSAVYVDK</sequence>